<dbReference type="KEGG" id="oxy:HCG48_11470"/>
<dbReference type="PANTHER" id="PTHR12277">
    <property type="entry name" value="ALPHA/BETA HYDROLASE DOMAIN-CONTAINING PROTEIN"/>
    <property type="match status" value="1"/>
</dbReference>
<gene>
    <name evidence="2" type="ORF">HCG48_11470</name>
</gene>
<keyword evidence="2" id="KW-0378">Hydrolase</keyword>
<evidence type="ECO:0000313" key="3">
    <source>
        <dbReference type="Proteomes" id="UP000500857"/>
    </source>
</evidence>
<accession>A0A6H1TY21</accession>
<reference evidence="2 3" key="1">
    <citation type="submission" date="2020-04" db="EMBL/GenBank/DDBJ databases">
        <authorList>
            <person name="Basu S."/>
            <person name="Maruthanayagam V."/>
            <person name="Chakraborty S."/>
            <person name="Pramanik A."/>
            <person name="Mukherjee J."/>
            <person name="Brink B."/>
        </authorList>
    </citation>
    <scope>NUCLEOTIDE SEQUENCE [LARGE SCALE GENOMIC DNA]</scope>
    <source>
        <strain evidence="2 3">AP17</strain>
    </source>
</reference>
<evidence type="ECO:0000313" key="2">
    <source>
        <dbReference type="EMBL" id="QIZ71116.1"/>
    </source>
</evidence>
<dbReference type="RefSeq" id="WP_168569271.1">
    <property type="nucleotide sequence ID" value="NZ_CP051167.1"/>
</dbReference>
<organism evidence="2 3">
    <name type="scientific">Oxynema aestuarii AP17</name>
    <dbReference type="NCBI Taxonomy" id="2064643"/>
    <lineage>
        <taxon>Bacteria</taxon>
        <taxon>Bacillati</taxon>
        <taxon>Cyanobacteriota</taxon>
        <taxon>Cyanophyceae</taxon>
        <taxon>Oscillatoriophycideae</taxon>
        <taxon>Oscillatoriales</taxon>
        <taxon>Oscillatoriaceae</taxon>
        <taxon>Oxynema</taxon>
        <taxon>Oxynema aestuarii</taxon>
    </lineage>
</organism>
<dbReference type="Proteomes" id="UP000500857">
    <property type="component" value="Chromosome"/>
</dbReference>
<sequence length="275" mass="30589">MDKQKLKRLLVGEFSLKRLVKSAVSIYLLLACYAYFLSDWQIFQPPEASYRDGPEILKLKSGEDTWISAIYLVAPDADYTVLYSHGNAEDLGDVRSQLEAIRRSGFSVFAYDYRGYGTSEGRPSEANAYRDIEAAYRYLTGSRAIASDRILVYGRSVGSGPSVDLAARYPVGGLILESAFTSVFGVVFPFPVFPFDKFNNIRKITQVTCPVLVIHGREDTVIPFAHGRRLWEAAPEPKLFLAVDGAGHNDVIEVAGDRIAEAWQQFSRLVGDGVR</sequence>
<proteinExistence type="predicted"/>
<evidence type="ECO:0000259" key="1">
    <source>
        <dbReference type="Pfam" id="PF12146"/>
    </source>
</evidence>
<dbReference type="Pfam" id="PF12146">
    <property type="entry name" value="Hydrolase_4"/>
    <property type="match status" value="1"/>
</dbReference>
<feature type="domain" description="Serine aminopeptidase S33" evidence="1">
    <location>
        <begin position="77"/>
        <end position="182"/>
    </location>
</feature>
<dbReference type="InterPro" id="IPR029058">
    <property type="entry name" value="AB_hydrolase_fold"/>
</dbReference>
<dbReference type="PANTHER" id="PTHR12277:SF81">
    <property type="entry name" value="PROTEIN ABHD13"/>
    <property type="match status" value="1"/>
</dbReference>
<dbReference type="GO" id="GO:0016787">
    <property type="term" value="F:hydrolase activity"/>
    <property type="evidence" value="ECO:0007669"/>
    <property type="project" value="UniProtKB-KW"/>
</dbReference>
<dbReference type="Gene3D" id="3.40.50.1820">
    <property type="entry name" value="alpha/beta hydrolase"/>
    <property type="match status" value="1"/>
</dbReference>
<protein>
    <submittedName>
        <fullName evidence="2">Alpha/beta hydrolase</fullName>
    </submittedName>
</protein>
<dbReference type="InterPro" id="IPR022742">
    <property type="entry name" value="Hydrolase_4"/>
</dbReference>
<keyword evidence="3" id="KW-1185">Reference proteome</keyword>
<name>A0A6H1TY21_9CYAN</name>
<dbReference type="EMBL" id="CP051167">
    <property type="protein sequence ID" value="QIZ71116.1"/>
    <property type="molecule type" value="Genomic_DNA"/>
</dbReference>
<dbReference type="PROSITE" id="PS51257">
    <property type="entry name" value="PROKAR_LIPOPROTEIN"/>
    <property type="match status" value="1"/>
</dbReference>
<dbReference type="SUPFAM" id="SSF53474">
    <property type="entry name" value="alpha/beta-Hydrolases"/>
    <property type="match status" value="1"/>
</dbReference>
<dbReference type="AlphaFoldDB" id="A0A6H1TY21"/>